<proteinExistence type="predicted"/>
<evidence type="ECO:0000313" key="5">
    <source>
        <dbReference type="Proteomes" id="UP000075544"/>
    </source>
</evidence>
<dbReference type="GO" id="GO:0016747">
    <property type="term" value="F:acyltransferase activity, transferring groups other than amino-acyl groups"/>
    <property type="evidence" value="ECO:0007669"/>
    <property type="project" value="InterPro"/>
</dbReference>
<name>A0A150HUY3_9GAMM</name>
<dbReference type="InterPro" id="IPR016181">
    <property type="entry name" value="Acyl_CoA_acyltransferase"/>
</dbReference>
<dbReference type="InterPro" id="IPR000182">
    <property type="entry name" value="GNAT_dom"/>
</dbReference>
<evidence type="ECO:0000313" key="4">
    <source>
        <dbReference type="EMBL" id="KXZ70819.1"/>
    </source>
</evidence>
<dbReference type="SUPFAM" id="SSF55729">
    <property type="entry name" value="Acyl-CoA N-acyltransferases (Nat)"/>
    <property type="match status" value="1"/>
</dbReference>
<dbReference type="Pfam" id="PF00583">
    <property type="entry name" value="Acetyltransf_1"/>
    <property type="match status" value="1"/>
</dbReference>
<dbReference type="PROSITE" id="PS51186">
    <property type="entry name" value="GNAT"/>
    <property type="match status" value="1"/>
</dbReference>
<comment type="caution">
    <text evidence="4">The sequence shown here is derived from an EMBL/GenBank/DDBJ whole genome shotgun (WGS) entry which is preliminary data.</text>
</comment>
<dbReference type="Proteomes" id="UP000075544">
    <property type="component" value="Unassembled WGS sequence"/>
</dbReference>
<sequence>MPLKIRKALTDDIEQLTKLINSAYRDQLSRSWTTEKSFVQGNRITIQQLERDLEQENFQLLIGESEQGLMVGCIGLTFNEDTVEIATFAIDPKVQNSGYGREMLGFVENYVSNYHPDASQFIMYVLDVRVELISYYERRGYYRTDRIEAYPIEAEVGQPLVPIQLIEMKKQFYDKKHHDLPT</sequence>
<evidence type="ECO:0000256" key="1">
    <source>
        <dbReference type="ARBA" id="ARBA00022679"/>
    </source>
</evidence>
<dbReference type="Gene3D" id="3.40.630.30">
    <property type="match status" value="1"/>
</dbReference>
<dbReference type="PATRIC" id="fig|52133.19.peg.1741"/>
<dbReference type="RefSeq" id="WP_061524700.1">
    <property type="nucleotide sequence ID" value="NZ_JRHX01000047.1"/>
</dbReference>
<keyword evidence="1 4" id="KW-0808">Transferase</keyword>
<dbReference type="PANTHER" id="PTHR43800:SF1">
    <property type="entry name" value="PEPTIDYL-LYSINE N-ACETYLTRANSFERASE YJAB"/>
    <property type="match status" value="1"/>
</dbReference>
<protein>
    <submittedName>
        <fullName evidence="4">Acetyltransferase (GNAT) family protein</fullName>
    </submittedName>
</protein>
<dbReference type="CDD" id="cd04301">
    <property type="entry name" value="NAT_SF"/>
    <property type="match status" value="1"/>
</dbReference>
<evidence type="ECO:0000259" key="3">
    <source>
        <dbReference type="PROSITE" id="PS51186"/>
    </source>
</evidence>
<gene>
    <name evidence="4" type="ORF">AVENLUH13518_01710</name>
</gene>
<organism evidence="4 5">
    <name type="scientific">Acinetobacter venetianus</name>
    <dbReference type="NCBI Taxonomy" id="52133"/>
    <lineage>
        <taxon>Bacteria</taxon>
        <taxon>Pseudomonadati</taxon>
        <taxon>Pseudomonadota</taxon>
        <taxon>Gammaproteobacteria</taxon>
        <taxon>Moraxellales</taxon>
        <taxon>Moraxellaceae</taxon>
        <taxon>Acinetobacter</taxon>
    </lineage>
</organism>
<keyword evidence="2" id="KW-0012">Acyltransferase</keyword>
<dbReference type="EMBL" id="JRHX01000047">
    <property type="protein sequence ID" value="KXZ70819.1"/>
    <property type="molecule type" value="Genomic_DNA"/>
</dbReference>
<dbReference type="AlphaFoldDB" id="A0A150HUY3"/>
<evidence type="ECO:0000256" key="2">
    <source>
        <dbReference type="ARBA" id="ARBA00023315"/>
    </source>
</evidence>
<accession>A0A150HUY3</accession>
<feature type="domain" description="N-acetyltransferase" evidence="3">
    <location>
        <begin position="3"/>
        <end position="173"/>
    </location>
</feature>
<dbReference type="PANTHER" id="PTHR43800">
    <property type="entry name" value="PEPTIDYL-LYSINE N-ACETYLTRANSFERASE YJAB"/>
    <property type="match status" value="1"/>
</dbReference>
<reference evidence="4 5" key="1">
    <citation type="journal article" date="2016" name="Sci. Rep.">
        <title>Genomic and phenotypic characterization of the species Acinetobacter venetianus.</title>
        <authorList>
            <person name="Fondi M."/>
            <person name="Maida I."/>
            <person name="Perrin E."/>
            <person name="Orlandini V."/>
            <person name="La Torre L."/>
            <person name="Bosi E."/>
            <person name="Negroni A."/>
            <person name="Zanaroli G."/>
            <person name="Fava F."/>
            <person name="Decorosi F."/>
            <person name="Giovannetti L."/>
            <person name="Viti C."/>
            <person name="Vaneechoutte M."/>
            <person name="Dijkshoorn L."/>
            <person name="Fani R."/>
        </authorList>
    </citation>
    <scope>NUCLEOTIDE SEQUENCE [LARGE SCALE GENOMIC DNA]</scope>
    <source>
        <strain evidence="4 5">LUH13518</strain>
    </source>
</reference>